<comment type="similarity">
    <text evidence="1">Belongs to the peptidase S28 family.</text>
</comment>
<keyword evidence="8" id="KW-1185">Reference proteome</keyword>
<comment type="caution">
    <text evidence="7">The sequence shown here is derived from an EMBL/GenBank/DDBJ whole genome shotgun (WGS) entry which is preliminary data.</text>
</comment>
<dbReference type="PANTHER" id="PTHR11010">
    <property type="entry name" value="PROTEASE S28 PRO-X CARBOXYPEPTIDASE-RELATED"/>
    <property type="match status" value="1"/>
</dbReference>
<evidence type="ECO:0000256" key="3">
    <source>
        <dbReference type="ARBA" id="ARBA00022729"/>
    </source>
</evidence>
<sequence>MERCLDGTATGTNGWGTFNQLIDHSNPSLGTFKQRYWYGTKYWNGPGSPIILVSMAEQDASGSNQTYLGLSSMPGVMAQAVGGAVIILEYRYFGASSPFDQLTVENLQYLTLDNLAKDQTYFANNFDPPFDHSGKSSPKNAAWVYVGAGSAGYLISYMDVVSPGTFWAYYGSGSSVQPIGDFWQYFTPVQEAASANCSSDINLVIEYVDDILLHGTEDEKLKLKDKFQLRDLTDADFACMFSVGPWQWQAANFYDSTYGYSNSFLTLCDYVENAWPGSKQPVPDAKGVGLEKAMEGYAKWWNDYWFPDFCSALFPYPDWQGKYNVKCMQNSDPNNAQYKDLNVSNSINRQYTWLQCNEPLEFWQDGPPPGQPALVSRLMTRDYSLQYCNYLFPPSEGGVAIQRGKTAADLVRVTGGWDRINTTRVMYTNGQLDPWRDATMSSVVRPGGPLKSTPELPVRVVENGTHCSELIVDNWAVNPALKQLATEAVQNMKHGKMETRKGPSATTSREANQPIS</sequence>
<dbReference type="GO" id="GO:0070008">
    <property type="term" value="F:serine-type exopeptidase activity"/>
    <property type="evidence" value="ECO:0007669"/>
    <property type="project" value="InterPro"/>
</dbReference>
<feature type="region of interest" description="Disordered" evidence="6">
    <location>
        <begin position="492"/>
        <end position="516"/>
    </location>
</feature>
<dbReference type="Proteomes" id="UP001217918">
    <property type="component" value="Unassembled WGS sequence"/>
</dbReference>
<keyword evidence="2" id="KW-0645">Protease</keyword>
<evidence type="ECO:0000256" key="2">
    <source>
        <dbReference type="ARBA" id="ARBA00022670"/>
    </source>
</evidence>
<evidence type="ECO:0000256" key="6">
    <source>
        <dbReference type="SAM" id="MobiDB-lite"/>
    </source>
</evidence>
<evidence type="ECO:0000256" key="1">
    <source>
        <dbReference type="ARBA" id="ARBA00011079"/>
    </source>
</evidence>
<dbReference type="AlphaFoldDB" id="A0AAD9MCL5"/>
<dbReference type="EMBL" id="JAQQPM010000003">
    <property type="protein sequence ID" value="KAK2070050.1"/>
    <property type="molecule type" value="Genomic_DNA"/>
</dbReference>
<evidence type="ECO:0000313" key="8">
    <source>
        <dbReference type="Proteomes" id="UP001217918"/>
    </source>
</evidence>
<keyword evidence="3" id="KW-0732">Signal</keyword>
<evidence type="ECO:0000256" key="5">
    <source>
        <dbReference type="ARBA" id="ARBA00023180"/>
    </source>
</evidence>
<name>A0AAD9MCL5_9PEZI</name>
<dbReference type="Pfam" id="PF05577">
    <property type="entry name" value="Peptidase_S28"/>
    <property type="match status" value="1"/>
</dbReference>
<protein>
    <submittedName>
        <fullName evidence="7">Uncharacterized protein</fullName>
    </submittedName>
</protein>
<dbReference type="PANTHER" id="PTHR11010:SF23">
    <property type="entry name" value="SERINE PEPTIDASE"/>
    <property type="match status" value="1"/>
</dbReference>
<dbReference type="GO" id="GO:0008239">
    <property type="term" value="F:dipeptidyl-peptidase activity"/>
    <property type="evidence" value="ECO:0007669"/>
    <property type="project" value="TreeGrafter"/>
</dbReference>
<feature type="compositionally biased region" description="Polar residues" evidence="6">
    <location>
        <begin position="504"/>
        <end position="516"/>
    </location>
</feature>
<dbReference type="InterPro" id="IPR029058">
    <property type="entry name" value="AB_hydrolase_fold"/>
</dbReference>
<dbReference type="Gene3D" id="3.40.50.1820">
    <property type="entry name" value="alpha/beta hydrolase"/>
    <property type="match status" value="2"/>
</dbReference>
<dbReference type="GO" id="GO:0006508">
    <property type="term" value="P:proteolysis"/>
    <property type="evidence" value="ECO:0007669"/>
    <property type="project" value="UniProtKB-KW"/>
</dbReference>
<reference evidence="7" key="1">
    <citation type="journal article" date="2023" name="Mol. Plant Microbe Interact.">
        <title>Elucidating the Obligate Nature and Biological Capacity of an Invasive Fungal Corn Pathogen.</title>
        <authorList>
            <person name="MacCready J.S."/>
            <person name="Roggenkamp E.M."/>
            <person name="Gdanetz K."/>
            <person name="Chilvers M.I."/>
        </authorList>
    </citation>
    <scope>NUCLEOTIDE SEQUENCE</scope>
    <source>
        <strain evidence="7">PM02</strain>
    </source>
</reference>
<evidence type="ECO:0000313" key="7">
    <source>
        <dbReference type="EMBL" id="KAK2070050.1"/>
    </source>
</evidence>
<dbReference type="InterPro" id="IPR008758">
    <property type="entry name" value="Peptidase_S28"/>
</dbReference>
<keyword evidence="4" id="KW-0378">Hydrolase</keyword>
<evidence type="ECO:0000256" key="4">
    <source>
        <dbReference type="ARBA" id="ARBA00022801"/>
    </source>
</evidence>
<proteinExistence type="inferred from homology"/>
<keyword evidence="5" id="KW-0325">Glycoprotein</keyword>
<gene>
    <name evidence="7" type="ORF">P8C59_004584</name>
</gene>
<organism evidence="7 8">
    <name type="scientific">Phyllachora maydis</name>
    <dbReference type="NCBI Taxonomy" id="1825666"/>
    <lineage>
        <taxon>Eukaryota</taxon>
        <taxon>Fungi</taxon>
        <taxon>Dikarya</taxon>
        <taxon>Ascomycota</taxon>
        <taxon>Pezizomycotina</taxon>
        <taxon>Sordariomycetes</taxon>
        <taxon>Sordariomycetidae</taxon>
        <taxon>Phyllachorales</taxon>
        <taxon>Phyllachoraceae</taxon>
        <taxon>Phyllachora</taxon>
    </lineage>
</organism>
<accession>A0AAD9MCL5</accession>